<dbReference type="Pfam" id="PF06271">
    <property type="entry name" value="RDD"/>
    <property type="match status" value="1"/>
</dbReference>
<keyword evidence="2 5" id="KW-0812">Transmembrane</keyword>
<evidence type="ECO:0000256" key="3">
    <source>
        <dbReference type="ARBA" id="ARBA00022989"/>
    </source>
</evidence>
<comment type="subcellular location">
    <subcellularLocation>
        <location evidence="1">Membrane</location>
        <topology evidence="1">Multi-pass membrane protein</topology>
    </subcellularLocation>
</comment>
<name>A0A444BA28_9MICO</name>
<evidence type="ECO:0000256" key="1">
    <source>
        <dbReference type="ARBA" id="ARBA00004141"/>
    </source>
</evidence>
<keyword evidence="8" id="KW-1185">Reference proteome</keyword>
<feature type="domain" description="RDD" evidence="6">
    <location>
        <begin position="64"/>
        <end position="169"/>
    </location>
</feature>
<keyword evidence="3 5" id="KW-1133">Transmembrane helix</keyword>
<reference evidence="7 8" key="1">
    <citation type="journal article" date="2009" name="Int. J. Syst. Evol. Microbiol.">
        <title>Janibacter hoylei sp. nov., Bacillus isronensis sp. nov. and Bacillus aryabhattai sp. nov., isolated from cryotubes used for collecting air from the upper atmosphere.</title>
        <authorList>
            <person name="Shivaji S."/>
            <person name="Chaturvedi P."/>
            <person name="Begum Z."/>
            <person name="Pindi P.K."/>
            <person name="Manorama R."/>
            <person name="Padmanaban D.A."/>
            <person name="Shouche Y.S."/>
            <person name="Pawar S."/>
            <person name="Vaishampayan P."/>
            <person name="Dutt C.B."/>
            <person name="Datta G.N."/>
            <person name="Manchanda R.K."/>
            <person name="Rao U.R."/>
            <person name="Bhargava P.M."/>
            <person name="Narlikar J.V."/>
        </authorList>
    </citation>
    <scope>NUCLEOTIDE SEQUENCE [LARGE SCALE GENOMIC DNA]</scope>
    <source>
        <strain evidence="7 8">PVAS-1</strain>
    </source>
</reference>
<gene>
    <name evidence="7" type="ORF">CWN80_03290</name>
</gene>
<feature type="transmembrane region" description="Helical" evidence="5">
    <location>
        <begin position="70"/>
        <end position="95"/>
    </location>
</feature>
<dbReference type="GO" id="GO:0016020">
    <property type="term" value="C:membrane"/>
    <property type="evidence" value="ECO:0007669"/>
    <property type="project" value="UniProtKB-SubCell"/>
</dbReference>
<feature type="transmembrane region" description="Helical" evidence="5">
    <location>
        <begin position="101"/>
        <end position="120"/>
    </location>
</feature>
<organism evidence="7 8">
    <name type="scientific">Janibacter hoylei PVAS-1</name>
    <dbReference type="NCBI Taxonomy" id="1210046"/>
    <lineage>
        <taxon>Bacteria</taxon>
        <taxon>Bacillati</taxon>
        <taxon>Actinomycetota</taxon>
        <taxon>Actinomycetes</taxon>
        <taxon>Micrococcales</taxon>
        <taxon>Intrasporangiaceae</taxon>
        <taxon>Janibacter</taxon>
    </lineage>
</organism>
<dbReference type="InterPro" id="IPR010432">
    <property type="entry name" value="RDD"/>
</dbReference>
<accession>A0A444BA28</accession>
<sequence>MSVSMAVLGVGVGAIPHRTAGGHILRPGKGGSTAAVVTLRRSRRALRRPRAYPLVVSSAPLPRPSRWRRLLAWSIDQLLLVVGYVGLVGAVAASVEVSDGQAVFVLLGSAFAVPLLYGAVCRRGRTLGCLVAGTAFVHVGSQRRATWGGTVRTVLLRWWLPLLGIFVVLSLLSLDSGGGDVWESAHESRRVR</sequence>
<keyword evidence="4 5" id="KW-0472">Membrane</keyword>
<evidence type="ECO:0000256" key="2">
    <source>
        <dbReference type="ARBA" id="ARBA00022692"/>
    </source>
</evidence>
<feature type="transmembrane region" description="Helical" evidence="5">
    <location>
        <begin position="154"/>
        <end position="174"/>
    </location>
</feature>
<evidence type="ECO:0000256" key="4">
    <source>
        <dbReference type="ARBA" id="ARBA00023136"/>
    </source>
</evidence>
<dbReference type="AlphaFoldDB" id="A0A444BA28"/>
<dbReference type="Proteomes" id="UP000288711">
    <property type="component" value="Unassembled WGS sequence"/>
</dbReference>
<evidence type="ECO:0000313" key="7">
    <source>
        <dbReference type="EMBL" id="RWU85217.1"/>
    </source>
</evidence>
<protein>
    <recommendedName>
        <fullName evidence="6">RDD domain-containing protein</fullName>
    </recommendedName>
</protein>
<evidence type="ECO:0000256" key="5">
    <source>
        <dbReference type="SAM" id="Phobius"/>
    </source>
</evidence>
<evidence type="ECO:0000259" key="6">
    <source>
        <dbReference type="Pfam" id="PF06271"/>
    </source>
</evidence>
<dbReference type="EMBL" id="PIPF01000002">
    <property type="protein sequence ID" value="RWU85217.1"/>
    <property type="molecule type" value="Genomic_DNA"/>
</dbReference>
<dbReference type="OrthoDB" id="9977279at2"/>
<comment type="caution">
    <text evidence="7">The sequence shown here is derived from an EMBL/GenBank/DDBJ whole genome shotgun (WGS) entry which is preliminary data.</text>
</comment>
<proteinExistence type="predicted"/>
<evidence type="ECO:0000313" key="8">
    <source>
        <dbReference type="Proteomes" id="UP000288711"/>
    </source>
</evidence>